<gene>
    <name evidence="1" type="ORF">EJ377_00245</name>
</gene>
<name>A0A432DY86_9FLAO</name>
<sequence>MTDKPDKSLRLSLIFPKGGMYFYTCSVKPLNLSFYLLSTGSGCHERSVDPEKLNRSSDPIQNDGCDALMDQIYFPA</sequence>
<proteinExistence type="predicted"/>
<organism evidence="1 2">
    <name type="scientific">Chryseobacterium arthrosphaerae</name>
    <dbReference type="NCBI Taxonomy" id="651561"/>
    <lineage>
        <taxon>Bacteria</taxon>
        <taxon>Pseudomonadati</taxon>
        <taxon>Bacteroidota</taxon>
        <taxon>Flavobacteriia</taxon>
        <taxon>Flavobacteriales</taxon>
        <taxon>Weeksellaceae</taxon>
        <taxon>Chryseobacterium group</taxon>
        <taxon>Chryseobacterium</taxon>
    </lineage>
</organism>
<dbReference type="AlphaFoldDB" id="A0A432DY86"/>
<protein>
    <submittedName>
        <fullName evidence="1">Uncharacterized protein</fullName>
    </submittedName>
</protein>
<comment type="caution">
    <text evidence="1">The sequence shown here is derived from an EMBL/GenBank/DDBJ whole genome shotgun (WGS) entry which is preliminary data.</text>
</comment>
<evidence type="ECO:0000313" key="1">
    <source>
        <dbReference type="EMBL" id="RTZ49231.1"/>
    </source>
</evidence>
<evidence type="ECO:0000313" key="2">
    <source>
        <dbReference type="Proteomes" id="UP000276953"/>
    </source>
</evidence>
<dbReference type="Proteomes" id="UP000276953">
    <property type="component" value="Unassembled WGS sequence"/>
</dbReference>
<accession>A0A432DY86</accession>
<reference evidence="1 2" key="1">
    <citation type="submission" date="2018-12" db="EMBL/GenBank/DDBJ databases">
        <title>Draft Genome Sequence of Chryseobacterium arthrosphaerae strain ED882-96 Isolated from the Blood of a Patient with Liver Cirrhosis in Taiwan.</title>
        <authorList>
            <person name="Lin J.-N."/>
            <person name="Lai C.-H."/>
            <person name="Yang C.-H."/>
            <person name="Huang Y.-H."/>
        </authorList>
    </citation>
    <scope>NUCLEOTIDE SEQUENCE [LARGE SCALE GENOMIC DNA]</scope>
    <source>
        <strain evidence="1 2">ED882-96</strain>
    </source>
</reference>
<dbReference type="EMBL" id="RYFC01000001">
    <property type="protein sequence ID" value="RTZ49231.1"/>
    <property type="molecule type" value="Genomic_DNA"/>
</dbReference>